<protein>
    <submittedName>
        <fullName evidence="2">Uncharacterized protein</fullName>
    </submittedName>
</protein>
<feature type="transmembrane region" description="Helical" evidence="1">
    <location>
        <begin position="234"/>
        <end position="259"/>
    </location>
</feature>
<keyword evidence="1" id="KW-0812">Transmembrane</keyword>
<sequence>MTGVQTDNSRNFILSVFSHIKTVLLNKAMFFSLISIAFIIVVMEMMFPMFMSYVNTLINIIRLIVYVLGAILIWGAIIYASFLALINKKINFRDIFYHSRSHIGSLLGTIWRSPAFGFAYFFLFFLFLSVRYIATPYDYGDSNLFVFVIILIPIMSICCIQFVTLPACIVENIDSVYTLERSKQLTKDYRLHIFGIIVILILIHITLLGSLHWWIEYYFMSFDEFDIRFFYYNIFDPIVTMLSYLSFFLTPIVITCVYYELRLRKEPAELNALIKSNYYYK</sequence>
<evidence type="ECO:0000313" key="2">
    <source>
        <dbReference type="EMBL" id="SHN57548.1"/>
    </source>
</evidence>
<evidence type="ECO:0000313" key="3">
    <source>
        <dbReference type="Proteomes" id="UP000186469"/>
    </source>
</evidence>
<dbReference type="AlphaFoldDB" id="A0A1M7SGF5"/>
<dbReference type="RefSeq" id="WP_072696593.1">
    <property type="nucleotide sequence ID" value="NZ_FRDI01000003.1"/>
</dbReference>
<feature type="transmembrane region" description="Helical" evidence="1">
    <location>
        <begin position="115"/>
        <end position="134"/>
    </location>
</feature>
<accession>A0A1M7SGF5</accession>
<dbReference type="STRING" id="1121455.SAMN02745728_00918"/>
<evidence type="ECO:0000256" key="1">
    <source>
        <dbReference type="SAM" id="Phobius"/>
    </source>
</evidence>
<feature type="transmembrane region" description="Helical" evidence="1">
    <location>
        <begin position="63"/>
        <end position="86"/>
    </location>
</feature>
<reference evidence="2 3" key="1">
    <citation type="submission" date="2016-12" db="EMBL/GenBank/DDBJ databases">
        <authorList>
            <person name="Song W.-J."/>
            <person name="Kurnit D.M."/>
        </authorList>
    </citation>
    <scope>NUCLEOTIDE SEQUENCE [LARGE SCALE GENOMIC DNA]</scope>
    <source>
        <strain evidence="2 3">DSM 11393</strain>
    </source>
</reference>
<name>A0A1M7SGF5_9BACT</name>
<dbReference type="OrthoDB" id="7472950at2"/>
<keyword evidence="1" id="KW-1133">Transmembrane helix</keyword>
<dbReference type="EMBL" id="FRDI01000003">
    <property type="protein sequence ID" value="SHN57548.1"/>
    <property type="molecule type" value="Genomic_DNA"/>
</dbReference>
<keyword evidence="3" id="KW-1185">Reference proteome</keyword>
<keyword evidence="1" id="KW-0472">Membrane</keyword>
<feature type="transmembrane region" description="Helical" evidence="1">
    <location>
        <begin position="28"/>
        <end position="51"/>
    </location>
</feature>
<proteinExistence type="predicted"/>
<feature type="transmembrane region" description="Helical" evidence="1">
    <location>
        <begin position="191"/>
        <end position="214"/>
    </location>
</feature>
<dbReference type="Proteomes" id="UP000186469">
    <property type="component" value="Unassembled WGS sequence"/>
</dbReference>
<gene>
    <name evidence="2" type="ORF">SAMN02745728_00918</name>
</gene>
<feature type="transmembrane region" description="Helical" evidence="1">
    <location>
        <begin position="146"/>
        <end position="170"/>
    </location>
</feature>
<organism evidence="2 3">
    <name type="scientific">Desulfovibrio litoralis DSM 11393</name>
    <dbReference type="NCBI Taxonomy" id="1121455"/>
    <lineage>
        <taxon>Bacteria</taxon>
        <taxon>Pseudomonadati</taxon>
        <taxon>Thermodesulfobacteriota</taxon>
        <taxon>Desulfovibrionia</taxon>
        <taxon>Desulfovibrionales</taxon>
        <taxon>Desulfovibrionaceae</taxon>
        <taxon>Desulfovibrio</taxon>
    </lineage>
</organism>